<keyword evidence="3" id="KW-1185">Reference proteome</keyword>
<keyword evidence="1" id="KW-1133">Transmembrane helix</keyword>
<keyword evidence="1" id="KW-0472">Membrane</keyword>
<proteinExistence type="predicted"/>
<accession>A0A212S1S8</accession>
<dbReference type="Pfam" id="PF11755">
    <property type="entry name" value="DUF3311"/>
    <property type="match status" value="1"/>
</dbReference>
<dbReference type="EMBL" id="FYEH01000020">
    <property type="protein sequence ID" value="SNB79095.1"/>
    <property type="molecule type" value="Genomic_DNA"/>
</dbReference>
<dbReference type="OrthoDB" id="3628949at2"/>
<evidence type="ECO:0000313" key="3">
    <source>
        <dbReference type="Proteomes" id="UP000197065"/>
    </source>
</evidence>
<feature type="transmembrane region" description="Helical" evidence="1">
    <location>
        <begin position="32"/>
        <end position="56"/>
    </location>
</feature>
<name>A0A212S1S8_9PROT</name>
<dbReference type="RefSeq" id="WP_088562981.1">
    <property type="nucleotide sequence ID" value="NZ_FYEH01000020.1"/>
</dbReference>
<evidence type="ECO:0000313" key="2">
    <source>
        <dbReference type="EMBL" id="SNB79095.1"/>
    </source>
</evidence>
<protein>
    <recommendedName>
        <fullName evidence="4">DUF3311 domain-containing protein</fullName>
    </recommendedName>
</protein>
<gene>
    <name evidence="2" type="ORF">SAMN07250955_12020</name>
</gene>
<organism evidence="2 3">
    <name type="scientific">Arboricoccus pini</name>
    <dbReference type="NCBI Taxonomy" id="1963835"/>
    <lineage>
        <taxon>Bacteria</taxon>
        <taxon>Pseudomonadati</taxon>
        <taxon>Pseudomonadota</taxon>
        <taxon>Alphaproteobacteria</taxon>
        <taxon>Geminicoccales</taxon>
        <taxon>Geminicoccaceae</taxon>
        <taxon>Arboricoccus</taxon>
    </lineage>
</organism>
<evidence type="ECO:0000256" key="1">
    <source>
        <dbReference type="SAM" id="Phobius"/>
    </source>
</evidence>
<sequence length="68" mass="7394">MRSIHALGAVPFLAILVAPAFLNRVTPFVFGVPFLLAWLIFCVFLTSGVMGLVYLLDDTNRDDAGGRP</sequence>
<dbReference type="InterPro" id="IPR021741">
    <property type="entry name" value="DUF3311"/>
</dbReference>
<evidence type="ECO:0008006" key="4">
    <source>
        <dbReference type="Google" id="ProtNLM"/>
    </source>
</evidence>
<dbReference type="AlphaFoldDB" id="A0A212S1S8"/>
<reference evidence="2 3" key="1">
    <citation type="submission" date="2017-06" db="EMBL/GenBank/DDBJ databases">
        <authorList>
            <person name="Kim H.J."/>
            <person name="Triplett B.A."/>
        </authorList>
    </citation>
    <scope>NUCLEOTIDE SEQUENCE [LARGE SCALE GENOMIC DNA]</scope>
    <source>
        <strain evidence="2 3">B29T1</strain>
    </source>
</reference>
<dbReference type="Proteomes" id="UP000197065">
    <property type="component" value="Unassembled WGS sequence"/>
</dbReference>
<keyword evidence="1" id="KW-0812">Transmembrane</keyword>